<comment type="similarity">
    <text evidence="2 10">Belongs to the FliR/MopE/SpaR family.</text>
</comment>
<comment type="caution">
    <text evidence="11">The sequence shown here is derived from an EMBL/GenBank/DDBJ whole genome shotgun (WGS) entry which is preliminary data.</text>
</comment>
<dbReference type="PRINTS" id="PR00953">
    <property type="entry name" value="TYPE3IMRPROT"/>
</dbReference>
<evidence type="ECO:0000313" key="11">
    <source>
        <dbReference type="EMBL" id="MFC3155108.1"/>
    </source>
</evidence>
<dbReference type="InterPro" id="IPR002010">
    <property type="entry name" value="T3SS_IM_R"/>
</dbReference>
<evidence type="ECO:0000256" key="7">
    <source>
        <dbReference type="ARBA" id="ARBA00023136"/>
    </source>
</evidence>
<comment type="function">
    <text evidence="1 10">Role in flagellar biosynthesis.</text>
</comment>
<comment type="subcellular location">
    <subcellularLocation>
        <location evidence="10">Cell membrane</location>
        <topology evidence="10">Multi-pass membrane protein</topology>
    </subcellularLocation>
    <subcellularLocation>
        <location evidence="10">Bacterial flagellum basal body</location>
    </subcellularLocation>
</comment>
<keyword evidence="5 10" id="KW-0812">Transmembrane</keyword>
<keyword evidence="8 10" id="KW-0975">Bacterial flagellum</keyword>
<reference evidence="12" key="1">
    <citation type="journal article" date="2019" name="Int. J. Syst. Evol. Microbiol.">
        <title>The Global Catalogue of Microorganisms (GCM) 10K type strain sequencing project: providing services to taxonomists for standard genome sequencing and annotation.</title>
        <authorList>
            <consortium name="The Broad Institute Genomics Platform"/>
            <consortium name="The Broad Institute Genome Sequencing Center for Infectious Disease"/>
            <person name="Wu L."/>
            <person name="Ma J."/>
        </authorList>
    </citation>
    <scope>NUCLEOTIDE SEQUENCE [LARGE SCALE GENOMIC DNA]</scope>
    <source>
        <strain evidence="12">KCTC 52141</strain>
    </source>
</reference>
<evidence type="ECO:0000313" key="12">
    <source>
        <dbReference type="Proteomes" id="UP001595548"/>
    </source>
</evidence>
<evidence type="ECO:0000256" key="10">
    <source>
        <dbReference type="RuleBase" id="RU362071"/>
    </source>
</evidence>
<keyword evidence="11" id="KW-0282">Flagellum</keyword>
<dbReference type="NCBIfam" id="TIGR01400">
    <property type="entry name" value="fliR"/>
    <property type="match status" value="1"/>
</dbReference>
<feature type="transmembrane region" description="Helical" evidence="10">
    <location>
        <begin position="198"/>
        <end position="221"/>
    </location>
</feature>
<feature type="transmembrane region" description="Helical" evidence="10">
    <location>
        <begin position="140"/>
        <end position="161"/>
    </location>
</feature>
<dbReference type="Proteomes" id="UP001595548">
    <property type="component" value="Unassembled WGS sequence"/>
</dbReference>
<feature type="transmembrane region" description="Helical" evidence="10">
    <location>
        <begin position="62"/>
        <end position="79"/>
    </location>
</feature>
<sequence length="278" mass="30316">MICSTVCLTPFRNSSGSVVEPLVLSETALYQFIGQYLWPFMRIGAMFMAVPIIGARTVPARVRLVLALLVTALVSPLLAPAPTIELLGMPAMLRVLQEVLIGLALGFSFQVVMHIFVLSGQLVAMKMGLGFASMNDPSNGISVTVLSQFYLLLSTVLFLIFNGHLLVIDLIVRSFDSIPIGTGIGYGEFAMIAGMGSWLFNAALVFVLPLFTALLVINMAFGIMNRSAPQINVFTVGFPIALIFGLIFMWLSLVAFIPYFRNVFDAAAIFAEHLLRLR</sequence>
<evidence type="ECO:0000256" key="5">
    <source>
        <dbReference type="ARBA" id="ARBA00022692"/>
    </source>
</evidence>
<evidence type="ECO:0000256" key="3">
    <source>
        <dbReference type="ARBA" id="ARBA00021717"/>
    </source>
</evidence>
<keyword evidence="4 10" id="KW-1003">Cell membrane</keyword>
<keyword evidence="11" id="KW-0966">Cell projection</keyword>
<evidence type="ECO:0000256" key="9">
    <source>
        <dbReference type="NCBIfam" id="TIGR01400"/>
    </source>
</evidence>
<feature type="transmembrane region" description="Helical" evidence="10">
    <location>
        <begin position="99"/>
        <end position="119"/>
    </location>
</feature>
<evidence type="ECO:0000256" key="4">
    <source>
        <dbReference type="ARBA" id="ARBA00022475"/>
    </source>
</evidence>
<organism evidence="11 12">
    <name type="scientific">Gilvimarinus japonicus</name>
    <dbReference type="NCBI Taxonomy" id="1796469"/>
    <lineage>
        <taxon>Bacteria</taxon>
        <taxon>Pseudomonadati</taxon>
        <taxon>Pseudomonadota</taxon>
        <taxon>Gammaproteobacteria</taxon>
        <taxon>Cellvibrionales</taxon>
        <taxon>Cellvibrionaceae</taxon>
        <taxon>Gilvimarinus</taxon>
    </lineage>
</organism>
<keyword evidence="7 10" id="KW-0472">Membrane</keyword>
<keyword evidence="12" id="KW-1185">Reference proteome</keyword>
<dbReference type="InterPro" id="IPR006303">
    <property type="entry name" value="FliR"/>
</dbReference>
<evidence type="ECO:0000256" key="2">
    <source>
        <dbReference type="ARBA" id="ARBA00009772"/>
    </source>
</evidence>
<evidence type="ECO:0000256" key="1">
    <source>
        <dbReference type="ARBA" id="ARBA00002578"/>
    </source>
</evidence>
<gene>
    <name evidence="11" type="primary">fliR</name>
    <name evidence="11" type="ORF">ACFOEB_07835</name>
</gene>
<dbReference type="PANTHER" id="PTHR30065">
    <property type="entry name" value="FLAGELLAR BIOSYNTHETIC PROTEIN FLIR"/>
    <property type="match status" value="1"/>
</dbReference>
<keyword evidence="6 10" id="KW-1133">Transmembrane helix</keyword>
<evidence type="ECO:0000256" key="8">
    <source>
        <dbReference type="ARBA" id="ARBA00023143"/>
    </source>
</evidence>
<dbReference type="RefSeq" id="WP_390403776.1">
    <property type="nucleotide sequence ID" value="NZ_AP031500.1"/>
</dbReference>
<dbReference type="Pfam" id="PF01311">
    <property type="entry name" value="Bac_export_1"/>
    <property type="match status" value="1"/>
</dbReference>
<dbReference type="EMBL" id="JBHRTL010000006">
    <property type="protein sequence ID" value="MFC3155108.1"/>
    <property type="molecule type" value="Genomic_DNA"/>
</dbReference>
<name>A0ABV7HQT3_9GAMM</name>
<evidence type="ECO:0000256" key="6">
    <source>
        <dbReference type="ARBA" id="ARBA00022989"/>
    </source>
</evidence>
<protein>
    <recommendedName>
        <fullName evidence="3 9">Flagellar biosynthetic protein FliR</fullName>
    </recommendedName>
</protein>
<dbReference type="PANTHER" id="PTHR30065:SF8">
    <property type="entry name" value="FLAGELLAR BIOSYNTHETIC PROTEIN FLIR"/>
    <property type="match status" value="1"/>
</dbReference>
<accession>A0ABV7HQT3</accession>
<keyword evidence="11" id="KW-0969">Cilium</keyword>
<proteinExistence type="inferred from homology"/>
<feature type="transmembrane region" description="Helical" evidence="10">
    <location>
        <begin position="36"/>
        <end position="55"/>
    </location>
</feature>
<feature type="transmembrane region" description="Helical" evidence="10">
    <location>
        <begin position="233"/>
        <end position="257"/>
    </location>
</feature>